<organism evidence="22 23">
    <name type="scientific">Trametes coccinea (strain BRFM310)</name>
    <name type="common">Pycnoporus coccineus</name>
    <dbReference type="NCBI Taxonomy" id="1353009"/>
    <lineage>
        <taxon>Eukaryota</taxon>
        <taxon>Fungi</taxon>
        <taxon>Dikarya</taxon>
        <taxon>Basidiomycota</taxon>
        <taxon>Agaricomycotina</taxon>
        <taxon>Agaricomycetes</taxon>
        <taxon>Polyporales</taxon>
        <taxon>Polyporaceae</taxon>
        <taxon>Trametes</taxon>
    </lineage>
</organism>
<comment type="subcellular location">
    <subcellularLocation>
        <location evidence="1">Mitochondrion outer membrane</location>
        <topology evidence="1">Multi-pass membrane protein</topology>
    </subcellularLocation>
</comment>
<comment type="catalytic activity">
    <reaction evidence="17">
        <text>15-deoxy-Delta(12,14)-prostaglandin J2 + glutathione = 15-deoxy-Delta(12,14)-prostaglandin J2-S-(R)-glutathione</text>
        <dbReference type="Rhea" id="RHEA:75963"/>
        <dbReference type="ChEBI" id="CHEBI:57925"/>
        <dbReference type="ChEBI" id="CHEBI:85236"/>
        <dbReference type="ChEBI" id="CHEBI:194498"/>
    </reaction>
    <physiologicalReaction direction="left-to-right" evidence="17">
        <dbReference type="Rhea" id="RHEA:75964"/>
    </physiologicalReaction>
</comment>
<evidence type="ECO:0000256" key="21">
    <source>
        <dbReference type="SAM" id="Phobius"/>
    </source>
</evidence>
<comment type="catalytic activity">
    <reaction evidence="16">
        <text>leukotriene C4 = leukotriene A4 + glutathione</text>
        <dbReference type="Rhea" id="RHEA:17617"/>
        <dbReference type="ChEBI" id="CHEBI:57463"/>
        <dbReference type="ChEBI" id="CHEBI:57925"/>
        <dbReference type="ChEBI" id="CHEBI:57973"/>
        <dbReference type="EC" id="4.4.1.20"/>
    </reaction>
    <physiologicalReaction direction="right-to-left" evidence="16">
        <dbReference type="Rhea" id="RHEA:17619"/>
    </physiologicalReaction>
</comment>
<evidence type="ECO:0000256" key="14">
    <source>
        <dbReference type="ARBA" id="ARBA00037916"/>
    </source>
</evidence>
<evidence type="ECO:0000256" key="15">
    <source>
        <dbReference type="ARBA" id="ARBA00039056"/>
    </source>
</evidence>
<evidence type="ECO:0000256" key="10">
    <source>
        <dbReference type="ARBA" id="ARBA00023139"/>
    </source>
</evidence>
<dbReference type="GO" id="GO:0004464">
    <property type="term" value="F:leukotriene-C4 synthase activity"/>
    <property type="evidence" value="ECO:0007669"/>
    <property type="project" value="UniProtKB-EC"/>
</dbReference>
<dbReference type="GO" id="GO:0006629">
    <property type="term" value="P:lipid metabolic process"/>
    <property type="evidence" value="ECO:0007669"/>
    <property type="project" value="UniProtKB-KW"/>
</dbReference>
<dbReference type="AlphaFoldDB" id="A0A1Y2J099"/>
<dbReference type="GO" id="GO:0005783">
    <property type="term" value="C:endoplasmic reticulum"/>
    <property type="evidence" value="ECO:0007669"/>
    <property type="project" value="TreeGrafter"/>
</dbReference>
<feature type="transmembrane region" description="Helical" evidence="21">
    <location>
        <begin position="126"/>
        <end position="151"/>
    </location>
</feature>
<dbReference type="OrthoDB" id="410651at2759"/>
<dbReference type="GO" id="GO:0005741">
    <property type="term" value="C:mitochondrial outer membrane"/>
    <property type="evidence" value="ECO:0007669"/>
    <property type="project" value="UniProtKB-SubCell"/>
</dbReference>
<evidence type="ECO:0000256" key="12">
    <source>
        <dbReference type="ARBA" id="ARBA00023288"/>
    </source>
</evidence>
<accession>A0A1Y2J099</accession>
<keyword evidence="5 21" id="KW-1133">Transmembrane helix</keyword>
<dbReference type="GO" id="GO:0004602">
    <property type="term" value="F:glutathione peroxidase activity"/>
    <property type="evidence" value="ECO:0007669"/>
    <property type="project" value="TreeGrafter"/>
</dbReference>
<evidence type="ECO:0000256" key="13">
    <source>
        <dbReference type="ARBA" id="ARBA00037884"/>
    </source>
</evidence>
<comment type="pathway">
    <text evidence="14">Lipid metabolism; arachidonate metabolism.</text>
</comment>
<evidence type="ECO:0000256" key="20">
    <source>
        <dbReference type="ARBA" id="ARBA00076908"/>
    </source>
</evidence>
<keyword evidence="10" id="KW-0564">Palmitate</keyword>
<evidence type="ECO:0000256" key="2">
    <source>
        <dbReference type="ARBA" id="ARBA00022679"/>
    </source>
</evidence>
<evidence type="ECO:0000256" key="1">
    <source>
        <dbReference type="ARBA" id="ARBA00004374"/>
    </source>
</evidence>
<dbReference type="InterPro" id="IPR050997">
    <property type="entry name" value="MAPEG"/>
</dbReference>
<feature type="transmembrane region" description="Helical" evidence="21">
    <location>
        <begin position="14"/>
        <end position="33"/>
    </location>
</feature>
<reference evidence="22 23" key="1">
    <citation type="journal article" date="2015" name="Biotechnol. Biofuels">
        <title>Enhanced degradation of softwood versus hardwood by the white-rot fungus Pycnoporus coccineus.</title>
        <authorList>
            <person name="Couturier M."/>
            <person name="Navarro D."/>
            <person name="Chevret D."/>
            <person name="Henrissat B."/>
            <person name="Piumi F."/>
            <person name="Ruiz-Duenas F.J."/>
            <person name="Martinez A.T."/>
            <person name="Grigoriev I.V."/>
            <person name="Riley R."/>
            <person name="Lipzen A."/>
            <person name="Berrin J.G."/>
            <person name="Master E.R."/>
            <person name="Rosso M.N."/>
        </authorList>
    </citation>
    <scope>NUCLEOTIDE SEQUENCE [LARGE SCALE GENOMIC DNA]</scope>
    <source>
        <strain evidence="22 23">BRFM310</strain>
    </source>
</reference>
<evidence type="ECO:0000256" key="19">
    <source>
        <dbReference type="ARBA" id="ARBA00075145"/>
    </source>
</evidence>
<comment type="pathway">
    <text evidence="13">Lipid metabolism; leukotriene C4 biosynthesis.</text>
</comment>
<evidence type="ECO:0000256" key="4">
    <source>
        <dbReference type="ARBA" id="ARBA00022787"/>
    </source>
</evidence>
<gene>
    <name evidence="22" type="ORF">PYCCODRAFT_1405207</name>
</gene>
<evidence type="ECO:0000256" key="3">
    <source>
        <dbReference type="ARBA" id="ARBA00022692"/>
    </source>
</evidence>
<evidence type="ECO:0000256" key="8">
    <source>
        <dbReference type="ARBA" id="ARBA00023128"/>
    </source>
</evidence>
<protein>
    <recommendedName>
        <fullName evidence="18">Glutathione S-transferase 3, mitochondrial</fullName>
        <ecNumber evidence="15">4.4.1.20</ecNumber>
    </recommendedName>
    <alternativeName>
        <fullName evidence="19">Glutathione peroxidase MGST3</fullName>
    </alternativeName>
    <alternativeName>
        <fullName evidence="20">LTC4 synthase MGST3</fullName>
    </alternativeName>
</protein>
<keyword evidence="11" id="KW-0456">Lyase</keyword>
<evidence type="ECO:0000256" key="6">
    <source>
        <dbReference type="ARBA" id="ARBA00023002"/>
    </source>
</evidence>
<keyword evidence="2" id="KW-0808">Transferase</keyword>
<evidence type="ECO:0000313" key="22">
    <source>
        <dbReference type="EMBL" id="OSD06244.1"/>
    </source>
</evidence>
<evidence type="ECO:0000256" key="17">
    <source>
        <dbReference type="ARBA" id="ARBA00051411"/>
    </source>
</evidence>
<dbReference type="SUPFAM" id="SSF161084">
    <property type="entry name" value="MAPEG domain-like"/>
    <property type="match status" value="1"/>
</dbReference>
<evidence type="ECO:0000256" key="18">
    <source>
        <dbReference type="ARBA" id="ARBA00069748"/>
    </source>
</evidence>
<dbReference type="Proteomes" id="UP000193067">
    <property type="component" value="Unassembled WGS sequence"/>
</dbReference>
<dbReference type="InterPro" id="IPR001129">
    <property type="entry name" value="Membr-assoc_MAPEG"/>
</dbReference>
<dbReference type="PANTHER" id="PTHR10250">
    <property type="entry name" value="MICROSOMAL GLUTATHIONE S-TRANSFERASE"/>
    <property type="match status" value="1"/>
</dbReference>
<name>A0A1Y2J099_TRAC3</name>
<dbReference type="GO" id="GO:0005635">
    <property type="term" value="C:nuclear envelope"/>
    <property type="evidence" value="ECO:0007669"/>
    <property type="project" value="TreeGrafter"/>
</dbReference>
<keyword evidence="8" id="KW-0496">Mitochondrion</keyword>
<dbReference type="PANTHER" id="PTHR10250:SF26">
    <property type="entry name" value="GLUTATHIONE S-TRANSFERASE 3, MITOCHONDRIAL"/>
    <property type="match status" value="1"/>
</dbReference>
<dbReference type="InterPro" id="IPR023352">
    <property type="entry name" value="MAPEG-like_dom_sf"/>
</dbReference>
<dbReference type="STRING" id="1353009.A0A1Y2J099"/>
<feature type="transmembrane region" description="Helical" evidence="21">
    <location>
        <begin position="78"/>
        <end position="106"/>
    </location>
</feature>
<dbReference type="GO" id="GO:0004364">
    <property type="term" value="F:glutathione transferase activity"/>
    <property type="evidence" value="ECO:0007669"/>
    <property type="project" value="TreeGrafter"/>
</dbReference>
<keyword evidence="12" id="KW-0449">Lipoprotein</keyword>
<keyword evidence="9 21" id="KW-0472">Membrane</keyword>
<evidence type="ECO:0000256" key="16">
    <source>
        <dbReference type="ARBA" id="ARBA00049298"/>
    </source>
</evidence>
<keyword evidence="7" id="KW-0443">Lipid metabolism</keyword>
<evidence type="ECO:0000256" key="5">
    <source>
        <dbReference type="ARBA" id="ARBA00022989"/>
    </source>
</evidence>
<proteinExistence type="predicted"/>
<evidence type="ECO:0000256" key="9">
    <source>
        <dbReference type="ARBA" id="ARBA00023136"/>
    </source>
</evidence>
<sequence length="154" mass="16405">MASALTGLVLPKEYAYPAASVVSTFYLLFWQAFRVGKARKRAGIEYPQVYADKVEAAAKQEAQVFNCTQRAHQNTLEVVPIVIGSTLIAGLSHPVAAGALCGVWTLTRIFYTIGYATGDPKKRNRFGAAVLGSLSVLGLVGTATATVVSLIRSL</sequence>
<dbReference type="EMBL" id="KZ084091">
    <property type="protein sequence ID" value="OSD06244.1"/>
    <property type="molecule type" value="Genomic_DNA"/>
</dbReference>
<dbReference type="EC" id="4.4.1.20" evidence="15"/>
<evidence type="ECO:0000256" key="7">
    <source>
        <dbReference type="ARBA" id="ARBA00023098"/>
    </source>
</evidence>
<evidence type="ECO:0000313" key="23">
    <source>
        <dbReference type="Proteomes" id="UP000193067"/>
    </source>
</evidence>
<keyword evidence="6" id="KW-0560">Oxidoreductase</keyword>
<dbReference type="Gene3D" id="1.20.120.550">
    <property type="entry name" value="Membrane associated eicosanoid/glutathione metabolism-like domain"/>
    <property type="match status" value="1"/>
</dbReference>
<keyword evidence="3 21" id="KW-0812">Transmembrane</keyword>
<keyword evidence="4" id="KW-1000">Mitochondrion outer membrane</keyword>
<evidence type="ECO:0000256" key="11">
    <source>
        <dbReference type="ARBA" id="ARBA00023239"/>
    </source>
</evidence>
<dbReference type="FunFam" id="1.20.120.550:FF:000004">
    <property type="entry name" value="Microsomal glutathione S-transferase 3"/>
    <property type="match status" value="1"/>
</dbReference>
<dbReference type="Pfam" id="PF01124">
    <property type="entry name" value="MAPEG"/>
    <property type="match status" value="1"/>
</dbReference>
<keyword evidence="23" id="KW-1185">Reference proteome</keyword>